<accession>A0A1W6YRP5</accession>
<name>A0A1W6YRP5_9BORD</name>
<dbReference type="InterPro" id="IPR007298">
    <property type="entry name" value="Cu-R_lipoprotein_NlpE"/>
</dbReference>
<feature type="compositionally biased region" description="Low complexity" evidence="1">
    <location>
        <begin position="89"/>
        <end position="103"/>
    </location>
</feature>
<evidence type="ECO:0000313" key="3">
    <source>
        <dbReference type="Proteomes" id="UP000194151"/>
    </source>
</evidence>
<sequence length="266" mass="28533">MPALPAIEERPVHSLPKRRLRSAAVLAVILAGSAGVAGCAEQRQAGYYDPPRPSTVNDAQILGTGADYRPVVRAPSQLQIDLKAPTPSQQQQQEAQRARAIQEGNTSEDGQPVPPVGTASADASPAPAPAPTPSAAERNLVPQPQTYMGTLPCFAAGMECEAQRITLTLAPNGRWRGRSTYLDNTPSRDKPIAEQGCWQVTDEKPPRVFLIGPDNNTRAEFVVAANNVLRLRAIAGVTPNLNYTLTRQPDLDPINELAKQTPPKCL</sequence>
<dbReference type="AlphaFoldDB" id="A0A1W6YRP5"/>
<dbReference type="InterPro" id="IPR043176">
    <property type="entry name" value="NlpE_N_sf"/>
</dbReference>
<keyword evidence="3" id="KW-1185">Reference proteome</keyword>
<dbReference type="Gene3D" id="2.40.128.300">
    <property type="match status" value="1"/>
</dbReference>
<organism evidence="2 3">
    <name type="scientific">Bordetella genomosp. 8</name>
    <dbReference type="NCBI Taxonomy" id="1416806"/>
    <lineage>
        <taxon>Bacteria</taxon>
        <taxon>Pseudomonadati</taxon>
        <taxon>Pseudomonadota</taxon>
        <taxon>Betaproteobacteria</taxon>
        <taxon>Burkholderiales</taxon>
        <taxon>Alcaligenaceae</taxon>
        <taxon>Bordetella</taxon>
    </lineage>
</organism>
<protein>
    <recommendedName>
        <fullName evidence="4">Copper resistance protein NlpE</fullName>
    </recommendedName>
</protein>
<dbReference type="Proteomes" id="UP000194151">
    <property type="component" value="Chromosome"/>
</dbReference>
<dbReference type="OrthoDB" id="8688958at2"/>
<feature type="region of interest" description="Disordered" evidence="1">
    <location>
        <begin position="83"/>
        <end position="140"/>
    </location>
</feature>
<evidence type="ECO:0000256" key="1">
    <source>
        <dbReference type="SAM" id="MobiDB-lite"/>
    </source>
</evidence>
<proteinExistence type="predicted"/>
<dbReference type="STRING" id="1416806.CAL12_25125"/>
<reference evidence="2 3" key="1">
    <citation type="submission" date="2017-05" db="EMBL/GenBank/DDBJ databases">
        <title>Complete and WGS of Bordetella genogroups.</title>
        <authorList>
            <person name="Spilker T."/>
            <person name="LiPuma J."/>
        </authorList>
    </citation>
    <scope>NUCLEOTIDE SEQUENCE [LARGE SCALE GENOMIC DNA]</scope>
    <source>
        <strain evidence="2 3">AU19157</strain>
    </source>
</reference>
<dbReference type="EMBL" id="CP021108">
    <property type="protein sequence ID" value="ARP83765.1"/>
    <property type="molecule type" value="Genomic_DNA"/>
</dbReference>
<gene>
    <name evidence="2" type="ORF">CAL12_25125</name>
</gene>
<dbReference type="KEGG" id="bgv:CAL12_25125"/>
<dbReference type="Pfam" id="PF04170">
    <property type="entry name" value="NlpE"/>
    <property type="match status" value="1"/>
</dbReference>
<dbReference type="RefSeq" id="WP_086067089.1">
    <property type="nucleotide sequence ID" value="NZ_CP021108.1"/>
</dbReference>
<evidence type="ECO:0008006" key="4">
    <source>
        <dbReference type="Google" id="ProtNLM"/>
    </source>
</evidence>
<evidence type="ECO:0000313" key="2">
    <source>
        <dbReference type="EMBL" id="ARP83765.1"/>
    </source>
</evidence>